<reference evidence="7" key="1">
    <citation type="submission" date="2022-08" db="EMBL/GenBank/DDBJ databases">
        <title>Genome analysis of Corynebacteriales strain.</title>
        <authorList>
            <person name="Lee S.D."/>
        </authorList>
    </citation>
    <scope>NUCLEOTIDE SEQUENCE</scope>
    <source>
        <strain evidence="7">D3-21</strain>
    </source>
</reference>
<evidence type="ECO:0000256" key="3">
    <source>
        <dbReference type="ARBA" id="ARBA00022989"/>
    </source>
</evidence>
<comment type="subcellular location">
    <subcellularLocation>
        <location evidence="1">Membrane</location>
        <topology evidence="1">Multi-pass membrane protein</topology>
    </subcellularLocation>
</comment>
<keyword evidence="8" id="KW-1185">Reference proteome</keyword>
<proteinExistence type="predicted"/>
<keyword evidence="3 5" id="KW-1133">Transmembrane helix</keyword>
<feature type="transmembrane region" description="Helical" evidence="5">
    <location>
        <begin position="210"/>
        <end position="229"/>
    </location>
</feature>
<dbReference type="RefSeq" id="WP_277831887.1">
    <property type="nucleotide sequence ID" value="NZ_JAAIVF010000002.1"/>
</dbReference>
<keyword evidence="2 5" id="KW-0812">Transmembrane</keyword>
<name>A0A9X4M7Q0_9ACTN</name>
<feature type="transmembrane region" description="Helical" evidence="5">
    <location>
        <begin position="73"/>
        <end position="92"/>
    </location>
</feature>
<organism evidence="7 8">
    <name type="scientific">Speluncibacter jeojiensis</name>
    <dbReference type="NCBI Taxonomy" id="2710754"/>
    <lineage>
        <taxon>Bacteria</taxon>
        <taxon>Bacillati</taxon>
        <taxon>Actinomycetota</taxon>
        <taxon>Actinomycetes</taxon>
        <taxon>Mycobacteriales</taxon>
        <taxon>Speluncibacteraceae</taxon>
        <taxon>Speluncibacter</taxon>
    </lineage>
</organism>
<evidence type="ECO:0000256" key="5">
    <source>
        <dbReference type="SAM" id="Phobius"/>
    </source>
</evidence>
<dbReference type="GO" id="GO:0016020">
    <property type="term" value="C:membrane"/>
    <property type="evidence" value="ECO:0007669"/>
    <property type="project" value="UniProtKB-SubCell"/>
</dbReference>
<sequence>MKRPPLWGEVLVVVALAWGYDLIEGLAPARRATALAHGQDLLVLEQWLRVDVEADLNSALLRAGSVVELAADYYYAMLHFAVTFAVLGWLYLRRPAGYRRWRNILVVVNAVALVVFWLYPVAPPRLLSGFVDTVVADHTLGSWGSPAASSANVYAAMPSLHVAWALWCAAAIAATARHGWVRSVVWIYPLLTGVVVIATANHYLLDTLAAVVVVAVSWALVAAGHRVLARPPDAVPVERRPPTRVQR</sequence>
<accession>A0A9X4M7Q0</accession>
<evidence type="ECO:0000259" key="6">
    <source>
        <dbReference type="Pfam" id="PF14378"/>
    </source>
</evidence>
<dbReference type="InterPro" id="IPR052185">
    <property type="entry name" value="IPC_Synthase-Related"/>
</dbReference>
<dbReference type="EMBL" id="JANRHA010000009">
    <property type="protein sequence ID" value="MDG3015811.1"/>
    <property type="molecule type" value="Genomic_DNA"/>
</dbReference>
<protein>
    <submittedName>
        <fullName evidence="7">Phosphatase PAP2 family protein</fullName>
    </submittedName>
</protein>
<evidence type="ECO:0000313" key="7">
    <source>
        <dbReference type="EMBL" id="MDG3015811.1"/>
    </source>
</evidence>
<evidence type="ECO:0000256" key="1">
    <source>
        <dbReference type="ARBA" id="ARBA00004141"/>
    </source>
</evidence>
<comment type="caution">
    <text evidence="7">The sequence shown here is derived from an EMBL/GenBank/DDBJ whole genome shotgun (WGS) entry which is preliminary data.</text>
</comment>
<feature type="transmembrane region" description="Helical" evidence="5">
    <location>
        <begin position="104"/>
        <end position="122"/>
    </location>
</feature>
<dbReference type="PANTHER" id="PTHR31310">
    <property type="match status" value="1"/>
</dbReference>
<feature type="domain" description="Inositolphosphotransferase Aur1/Ipt1" evidence="6">
    <location>
        <begin position="40"/>
        <end position="220"/>
    </location>
</feature>
<evidence type="ECO:0000256" key="2">
    <source>
        <dbReference type="ARBA" id="ARBA00022692"/>
    </source>
</evidence>
<keyword evidence="4 5" id="KW-0472">Membrane</keyword>
<dbReference type="InterPro" id="IPR026841">
    <property type="entry name" value="Aur1/Ipt1"/>
</dbReference>
<feature type="transmembrane region" description="Helical" evidence="5">
    <location>
        <begin position="153"/>
        <end position="173"/>
    </location>
</feature>
<dbReference type="PANTHER" id="PTHR31310:SF7">
    <property type="entry name" value="PA-PHOSPHATASE RELATED-FAMILY PROTEIN DDB_G0268928"/>
    <property type="match status" value="1"/>
</dbReference>
<gene>
    <name evidence="7" type="ORF">NVS88_14710</name>
</gene>
<dbReference type="CDD" id="cd03386">
    <property type="entry name" value="PAP2_Aur1_like"/>
    <property type="match status" value="1"/>
</dbReference>
<dbReference type="Proteomes" id="UP001152755">
    <property type="component" value="Unassembled WGS sequence"/>
</dbReference>
<evidence type="ECO:0000313" key="8">
    <source>
        <dbReference type="Proteomes" id="UP001152755"/>
    </source>
</evidence>
<dbReference type="AlphaFoldDB" id="A0A9X4M7Q0"/>
<evidence type="ECO:0000256" key="4">
    <source>
        <dbReference type="ARBA" id="ARBA00023136"/>
    </source>
</evidence>
<dbReference type="Pfam" id="PF14378">
    <property type="entry name" value="PAP2_3"/>
    <property type="match status" value="1"/>
</dbReference>
<feature type="transmembrane region" description="Helical" evidence="5">
    <location>
        <begin position="185"/>
        <end position="204"/>
    </location>
</feature>